<dbReference type="InterPro" id="IPR049012">
    <property type="entry name" value="Mutator_transp_dom"/>
</dbReference>
<accession>A0ABD0LSX2</accession>
<name>A0ABD0LSX2_9CAEN</name>
<keyword evidence="4" id="KW-1185">Reference proteome</keyword>
<feature type="compositionally biased region" description="Polar residues" evidence="1">
    <location>
        <begin position="28"/>
        <end position="48"/>
    </location>
</feature>
<evidence type="ECO:0000259" key="2">
    <source>
        <dbReference type="Pfam" id="PF20700"/>
    </source>
</evidence>
<dbReference type="Proteomes" id="UP001519460">
    <property type="component" value="Unassembled WGS sequence"/>
</dbReference>
<dbReference type="AlphaFoldDB" id="A0ABD0LSX2"/>
<proteinExistence type="predicted"/>
<gene>
    <name evidence="3" type="ORF">BaRGS_00006630</name>
</gene>
<evidence type="ECO:0000313" key="3">
    <source>
        <dbReference type="EMBL" id="KAK7502266.1"/>
    </source>
</evidence>
<comment type="caution">
    <text evidence="3">The sequence shown here is derived from an EMBL/GenBank/DDBJ whole genome shotgun (WGS) entry which is preliminary data.</text>
</comment>
<protein>
    <recommendedName>
        <fullName evidence="2">Mutator-like transposase domain-containing protein</fullName>
    </recommendedName>
</protein>
<sequence length="640" mass="71002">MPGKRHLQNLFKPGHQLWRNRLKTTAATQVPDYSNDDQPGQPSTSHVQDVTAGVGVVSPDSSGQPYDLRSKSKTGTQENPVTGKLGSMRVIHIEKNANMWNSAYQGHIELGTCARPHFDVGDERKIGLVVQQKLKCANCDFVTPFHALYDERDTAKRGRKAAVTNVALCAGMMETAIGAKGLQMLLASMDIVPPARTSINKLARKVGGEIEELSKKDMQKKAKEVAGRKRKLKNVSMDACYNSVTRFNNKKPGQAASQAIATAIETDSTNKYIVGVAVQNQLCWRGAFLRNKGFEVECGTANAHFDCAANHPESDALCERRLGRELGRQLAVDQDILVDYATSDGDARTVEGFEEAMKLVQPNWTVPRLADPRHLGQTQFSVGHKAQLSSSLFPHHTTQADKRKAQIILAADLKNRSQCIFDHVHRECQGEASKMKKVLPKVVETVLNCYAGDCSDCKNFSGGTCHGSDGKSWWEKSYDLSVSGIHSLNVSSSDRCVMKTVLDMKLGERAVEKLFLKTDTQKNEAFNRSVRVSLPKNINFSRQVGPRLHTSALRINNGPGKAVEMKAAHLRTPVSSGTRSFLARLQSQDQYQKAYNKDVSVKARRRQQRSAKKHRHLIKSGYLKHQLDLPRHDHAYPSSR</sequence>
<feature type="region of interest" description="Disordered" evidence="1">
    <location>
        <begin position="28"/>
        <end position="82"/>
    </location>
</feature>
<evidence type="ECO:0000313" key="4">
    <source>
        <dbReference type="Proteomes" id="UP001519460"/>
    </source>
</evidence>
<reference evidence="3 4" key="1">
    <citation type="journal article" date="2023" name="Sci. Data">
        <title>Genome assembly of the Korean intertidal mud-creeper Batillaria attramentaria.</title>
        <authorList>
            <person name="Patra A.K."/>
            <person name="Ho P.T."/>
            <person name="Jun S."/>
            <person name="Lee S.J."/>
            <person name="Kim Y."/>
            <person name="Won Y.J."/>
        </authorList>
    </citation>
    <scope>NUCLEOTIDE SEQUENCE [LARGE SCALE GENOMIC DNA]</scope>
    <source>
        <strain evidence="3">Wonlab-2016</strain>
    </source>
</reference>
<feature type="domain" description="Mutator-like transposase" evidence="2">
    <location>
        <begin position="89"/>
        <end position="459"/>
    </location>
</feature>
<dbReference type="EMBL" id="JACVVK020000027">
    <property type="protein sequence ID" value="KAK7502266.1"/>
    <property type="molecule type" value="Genomic_DNA"/>
</dbReference>
<evidence type="ECO:0000256" key="1">
    <source>
        <dbReference type="SAM" id="MobiDB-lite"/>
    </source>
</evidence>
<dbReference type="Pfam" id="PF20700">
    <property type="entry name" value="Mutator"/>
    <property type="match status" value="1"/>
</dbReference>
<organism evidence="3 4">
    <name type="scientific">Batillaria attramentaria</name>
    <dbReference type="NCBI Taxonomy" id="370345"/>
    <lineage>
        <taxon>Eukaryota</taxon>
        <taxon>Metazoa</taxon>
        <taxon>Spiralia</taxon>
        <taxon>Lophotrochozoa</taxon>
        <taxon>Mollusca</taxon>
        <taxon>Gastropoda</taxon>
        <taxon>Caenogastropoda</taxon>
        <taxon>Sorbeoconcha</taxon>
        <taxon>Cerithioidea</taxon>
        <taxon>Batillariidae</taxon>
        <taxon>Batillaria</taxon>
    </lineage>
</organism>